<evidence type="ECO:0000256" key="10">
    <source>
        <dbReference type="ARBA" id="ARBA00022679"/>
    </source>
</evidence>
<feature type="transmembrane region" description="Helical" evidence="19">
    <location>
        <begin position="129"/>
        <end position="147"/>
    </location>
</feature>
<keyword evidence="9" id="KW-0444">Lipid biosynthesis</keyword>
<dbReference type="GO" id="GO:0004605">
    <property type="term" value="F:phosphatidate cytidylyltransferase activity"/>
    <property type="evidence" value="ECO:0007669"/>
    <property type="project" value="UniProtKB-EC"/>
</dbReference>
<feature type="transmembrane region" description="Helical" evidence="19">
    <location>
        <begin position="168"/>
        <end position="187"/>
    </location>
</feature>
<feature type="transmembrane region" description="Helical" evidence="19">
    <location>
        <begin position="100"/>
        <end position="117"/>
    </location>
</feature>
<dbReference type="AlphaFoldDB" id="A0A1M6KFN3"/>
<dbReference type="GO" id="GO:0016024">
    <property type="term" value="P:CDP-diacylglycerol biosynthetic process"/>
    <property type="evidence" value="ECO:0007669"/>
    <property type="project" value="UniProtKB-UniPathway"/>
</dbReference>
<proteinExistence type="inferred from homology"/>
<comment type="catalytic activity">
    <reaction evidence="1 18">
        <text>a 1,2-diacyl-sn-glycero-3-phosphate + CTP + H(+) = a CDP-1,2-diacyl-sn-glycerol + diphosphate</text>
        <dbReference type="Rhea" id="RHEA:16229"/>
        <dbReference type="ChEBI" id="CHEBI:15378"/>
        <dbReference type="ChEBI" id="CHEBI:33019"/>
        <dbReference type="ChEBI" id="CHEBI:37563"/>
        <dbReference type="ChEBI" id="CHEBI:58332"/>
        <dbReference type="ChEBI" id="CHEBI:58608"/>
        <dbReference type="EC" id="2.7.7.41"/>
    </reaction>
</comment>
<keyword evidence="10 18" id="KW-0808">Transferase</keyword>
<evidence type="ECO:0000256" key="14">
    <source>
        <dbReference type="ARBA" id="ARBA00023098"/>
    </source>
</evidence>
<evidence type="ECO:0000256" key="1">
    <source>
        <dbReference type="ARBA" id="ARBA00001698"/>
    </source>
</evidence>
<reference evidence="21" key="1">
    <citation type="submission" date="2016-11" db="EMBL/GenBank/DDBJ databases">
        <authorList>
            <person name="Varghese N."/>
            <person name="Submissions S."/>
        </authorList>
    </citation>
    <scope>NUCLEOTIDE SEQUENCE [LARGE SCALE GENOMIC DNA]</scope>
    <source>
        <strain evidence="21">DSM 14826</strain>
    </source>
</reference>
<evidence type="ECO:0000256" key="19">
    <source>
        <dbReference type="SAM" id="Phobius"/>
    </source>
</evidence>
<name>A0A1M6KFN3_9FIRM</name>
<feature type="transmembrane region" description="Helical" evidence="19">
    <location>
        <begin position="51"/>
        <end position="68"/>
    </location>
</feature>
<organism evidence="20 21">
    <name type="scientific">Anaerobranca californiensis DSM 14826</name>
    <dbReference type="NCBI Taxonomy" id="1120989"/>
    <lineage>
        <taxon>Bacteria</taxon>
        <taxon>Bacillati</taxon>
        <taxon>Bacillota</taxon>
        <taxon>Clostridia</taxon>
        <taxon>Eubacteriales</taxon>
        <taxon>Proteinivoracaceae</taxon>
        <taxon>Anaerobranca</taxon>
    </lineage>
</organism>
<dbReference type="PANTHER" id="PTHR46382">
    <property type="entry name" value="PHOSPHATIDATE CYTIDYLYLTRANSFERASE"/>
    <property type="match status" value="1"/>
</dbReference>
<dbReference type="EC" id="2.7.7.41" evidence="6 18"/>
<dbReference type="EMBL" id="FRAI01000005">
    <property type="protein sequence ID" value="SHJ57746.1"/>
    <property type="molecule type" value="Genomic_DNA"/>
</dbReference>
<protein>
    <recommendedName>
        <fullName evidence="7 18">Phosphatidate cytidylyltransferase</fullName>
        <ecNumber evidence="6 18">2.7.7.41</ecNumber>
    </recommendedName>
</protein>
<evidence type="ECO:0000256" key="11">
    <source>
        <dbReference type="ARBA" id="ARBA00022692"/>
    </source>
</evidence>
<dbReference type="GO" id="GO:0005886">
    <property type="term" value="C:plasma membrane"/>
    <property type="evidence" value="ECO:0007669"/>
    <property type="project" value="UniProtKB-SubCell"/>
</dbReference>
<dbReference type="Pfam" id="PF01148">
    <property type="entry name" value="CTP_transf_1"/>
    <property type="match status" value="1"/>
</dbReference>
<evidence type="ECO:0000256" key="6">
    <source>
        <dbReference type="ARBA" id="ARBA00012487"/>
    </source>
</evidence>
<keyword evidence="17" id="KW-1208">Phospholipid metabolism</keyword>
<dbReference type="Proteomes" id="UP000243547">
    <property type="component" value="Unassembled WGS sequence"/>
</dbReference>
<evidence type="ECO:0000256" key="8">
    <source>
        <dbReference type="ARBA" id="ARBA00022475"/>
    </source>
</evidence>
<evidence type="ECO:0000256" key="12">
    <source>
        <dbReference type="ARBA" id="ARBA00022695"/>
    </source>
</evidence>
<gene>
    <name evidence="20" type="ORF">SAMN02745227_00103</name>
</gene>
<evidence type="ECO:0000313" key="20">
    <source>
        <dbReference type="EMBL" id="SHJ57746.1"/>
    </source>
</evidence>
<dbReference type="OrthoDB" id="9799199at2"/>
<keyword evidence="12 18" id="KW-0548">Nucleotidyltransferase</keyword>
<feature type="transmembrane region" description="Helical" evidence="19">
    <location>
        <begin position="6"/>
        <end position="39"/>
    </location>
</feature>
<keyword evidence="14" id="KW-0443">Lipid metabolism</keyword>
<dbReference type="RefSeq" id="WP_084672316.1">
    <property type="nucleotide sequence ID" value="NZ_FRAI01000005.1"/>
</dbReference>
<comment type="pathway">
    <text evidence="4">Lipid metabolism.</text>
</comment>
<evidence type="ECO:0000256" key="7">
    <source>
        <dbReference type="ARBA" id="ARBA00019373"/>
    </source>
</evidence>
<evidence type="ECO:0000256" key="15">
    <source>
        <dbReference type="ARBA" id="ARBA00023136"/>
    </source>
</evidence>
<evidence type="ECO:0000256" key="3">
    <source>
        <dbReference type="ARBA" id="ARBA00005119"/>
    </source>
</evidence>
<feature type="transmembrane region" description="Helical" evidence="19">
    <location>
        <begin position="235"/>
        <end position="256"/>
    </location>
</feature>
<dbReference type="PROSITE" id="PS01315">
    <property type="entry name" value="CDS"/>
    <property type="match status" value="1"/>
</dbReference>
<dbReference type="UniPathway" id="UPA00557">
    <property type="reaction ID" value="UER00614"/>
</dbReference>
<accession>A0A1M6KFN3</accession>
<comment type="similarity">
    <text evidence="5 18">Belongs to the CDS family.</text>
</comment>
<evidence type="ECO:0000256" key="13">
    <source>
        <dbReference type="ARBA" id="ARBA00022989"/>
    </source>
</evidence>
<keyword evidence="8" id="KW-1003">Cell membrane</keyword>
<evidence type="ECO:0000256" key="4">
    <source>
        <dbReference type="ARBA" id="ARBA00005189"/>
    </source>
</evidence>
<keyword evidence="16" id="KW-0594">Phospholipid biosynthesis</keyword>
<feature type="transmembrane region" description="Helical" evidence="19">
    <location>
        <begin position="193"/>
        <end position="214"/>
    </location>
</feature>
<evidence type="ECO:0000313" key="21">
    <source>
        <dbReference type="Proteomes" id="UP000243547"/>
    </source>
</evidence>
<keyword evidence="11 18" id="KW-0812">Transmembrane</keyword>
<dbReference type="STRING" id="1120989.SAMN02745227_00103"/>
<dbReference type="InterPro" id="IPR000374">
    <property type="entry name" value="PC_trans"/>
</dbReference>
<dbReference type="PANTHER" id="PTHR46382:SF1">
    <property type="entry name" value="PHOSPHATIDATE CYTIDYLYLTRANSFERASE"/>
    <property type="match status" value="1"/>
</dbReference>
<evidence type="ECO:0000256" key="9">
    <source>
        <dbReference type="ARBA" id="ARBA00022516"/>
    </source>
</evidence>
<keyword evidence="13 19" id="KW-1133">Transmembrane helix</keyword>
<comment type="subcellular location">
    <subcellularLocation>
        <location evidence="2">Cell membrane</location>
        <topology evidence="2">Multi-pass membrane protein</topology>
    </subcellularLocation>
</comment>
<sequence>MITRIITAIFGIPIVFFALLQGGVIFNLLTFIISLIAIYEFYKIINLQDKVILIFSYIFSMILLLLQLNLDVTIFLVLFLFSFAIYIRIINFSHTKLKELSLITWGILYIYLPLYYLRELRNLEKGLEIVFFLLLLTWLTDSGAYFSGWIFGKNKLAPNISPKKTVEGAIGGTLLAVIGAIIFHSLFPLGDPILITLFSLIGSIFAQIGDLFESAIKREYNVKDSGRILPGHGGILDRIDSLLFLIPMAYLFFMYIL</sequence>
<feature type="transmembrane region" description="Helical" evidence="19">
    <location>
        <begin position="74"/>
        <end position="93"/>
    </location>
</feature>
<keyword evidence="21" id="KW-1185">Reference proteome</keyword>
<evidence type="ECO:0000256" key="17">
    <source>
        <dbReference type="ARBA" id="ARBA00023264"/>
    </source>
</evidence>
<evidence type="ECO:0000256" key="16">
    <source>
        <dbReference type="ARBA" id="ARBA00023209"/>
    </source>
</evidence>
<evidence type="ECO:0000256" key="18">
    <source>
        <dbReference type="RuleBase" id="RU003938"/>
    </source>
</evidence>
<keyword evidence="15 19" id="KW-0472">Membrane</keyword>
<evidence type="ECO:0000256" key="5">
    <source>
        <dbReference type="ARBA" id="ARBA00010185"/>
    </source>
</evidence>
<evidence type="ECO:0000256" key="2">
    <source>
        <dbReference type="ARBA" id="ARBA00004651"/>
    </source>
</evidence>
<comment type="pathway">
    <text evidence="3 18">Phospholipid metabolism; CDP-diacylglycerol biosynthesis; CDP-diacylglycerol from sn-glycerol 3-phosphate: step 3/3.</text>
</comment>